<feature type="region of interest" description="Disordered" evidence="1">
    <location>
        <begin position="950"/>
        <end position="1087"/>
    </location>
</feature>
<feature type="compositionally biased region" description="Basic residues" evidence="1">
    <location>
        <begin position="899"/>
        <end position="908"/>
    </location>
</feature>
<dbReference type="OrthoDB" id="5427134at2759"/>
<dbReference type="AlphaFoldDB" id="A0A0D1XKX6"/>
<dbReference type="STRING" id="253628.A0A0D1XKX6"/>
<protein>
    <submittedName>
        <fullName evidence="2">Uncharacterized protein</fullName>
    </submittedName>
</protein>
<evidence type="ECO:0000313" key="3">
    <source>
        <dbReference type="Proteomes" id="UP000053259"/>
    </source>
</evidence>
<evidence type="ECO:0000256" key="1">
    <source>
        <dbReference type="SAM" id="MobiDB-lite"/>
    </source>
</evidence>
<dbReference type="RefSeq" id="XP_016212850.1">
    <property type="nucleotide sequence ID" value="XM_016359171.1"/>
</dbReference>
<accession>A0A0D1XKX6</accession>
<dbReference type="EMBL" id="KN847546">
    <property type="protein sequence ID" value="KIW02981.1"/>
    <property type="molecule type" value="Genomic_DNA"/>
</dbReference>
<dbReference type="VEuPathDB" id="FungiDB:PV09_05642"/>
<gene>
    <name evidence="2" type="ORF">PV09_05642</name>
</gene>
<feature type="compositionally biased region" description="Basic and acidic residues" evidence="1">
    <location>
        <begin position="1029"/>
        <end position="1040"/>
    </location>
</feature>
<sequence>MAAPANVRSLIDSAQHQQSTLSVPSEVTNIPTTLRRDGLPAGPCNYRDLSAGPRPPGCGCRRFWLGPAVGLLGLDTPSSQAPWCACGHHACFHDKEELSKRQDGATEPSNIAKKGSNKHRDASASRTTAAASRTWHEQHVSPVQLLNQTLLQQHPAPGCGHSGLPSIPSFHLTSSELHGHTKCNGSIGLGLDFSRRLHSTNIDSESPTVADVDDLPGTDPVPSTRQASTENQASPSGAFMRHIVDQRRLTAQVEPIHEEKLAAALGSGNVIESVTEVATPNVAAVPTLCSSDHLVRCATDLINDLERGVTAVVKAQTQNSQQSSANHRLDPVLRNEAEDPTSTLTQTTQDAIAEIPNTLRRLVPLLNSLRNEISRSLDISVHESINSLVKRLDALENVSFHQIPPEHIHEQLQHLDVRLLDLESKLDEHSRLISALDLDVSNQQAKDRNKRALNETASFVSDASGKSLGSVTSSALIATAIDRVEAAKRLKDVECRLDILEAIQMPSTSMPWEVEVVLLPWGRNLRGIWYDFADIVKPGMTQEDDDWTITMAGRNVSRASLTFAESGWSDRAIDHWASRDQGKLYPKASGVNSIVYHRLKSRGLVRSMTLTSPGARDLINSAVKAFGSLLYDMSQAKDENAMDDGNEEGLLGFTSPFIPLRKVHKSSCLKFLTDAELVSPSLWNAEFLASGVLMRAPGGQKRLFVTTQEGYKQDGWDGWTWSSLRQLPRIHDLRKERLSDQDVPEADALEPCWKYHHAIDEIESVQTPSYKIDRTGRKRSRSASHFSFVASDTSQNMQRDMTPSRTFNHPITPTSEFPPTQASSNYRRKLSAFSTSLSDAAHSGRAFVNSVPQLTRPTSQQSKRRIRSFEQIANPSLIAALPSFVPSAVKGSHRSISARIKKRRRVARSKSTSSAEFANQTPSHLDVQSLHPEVDPEQVLRHLRDVIPSGGAIKPLSHFEPKTKSGSKRHSVSLEQDAVQVRANGGNEKRGVTPSAYATPYSGTITGVGDFEDEYMPSESGEDDWGGVDEDRISSDTNEHEIDDDMSVDESSAPDELDDYNTNEDEPDPLLDGDDEWSSSEDELQFG</sequence>
<organism evidence="2 3">
    <name type="scientific">Verruconis gallopava</name>
    <dbReference type="NCBI Taxonomy" id="253628"/>
    <lineage>
        <taxon>Eukaryota</taxon>
        <taxon>Fungi</taxon>
        <taxon>Dikarya</taxon>
        <taxon>Ascomycota</taxon>
        <taxon>Pezizomycotina</taxon>
        <taxon>Dothideomycetes</taxon>
        <taxon>Pleosporomycetidae</taxon>
        <taxon>Venturiales</taxon>
        <taxon>Sympoventuriaceae</taxon>
        <taxon>Verruconis</taxon>
    </lineage>
</organism>
<feature type="region of interest" description="Disordered" evidence="1">
    <location>
        <begin position="1"/>
        <end position="25"/>
    </location>
</feature>
<dbReference type="GeneID" id="27313615"/>
<dbReference type="HOGENOM" id="CLU_009943_0_0_1"/>
<dbReference type="InParanoid" id="A0A0D1XKX6"/>
<proteinExistence type="predicted"/>
<feature type="compositionally biased region" description="Polar residues" evidence="1">
    <location>
        <begin position="221"/>
        <end position="235"/>
    </location>
</feature>
<feature type="region of interest" description="Disordered" evidence="1">
    <location>
        <begin position="202"/>
        <end position="237"/>
    </location>
</feature>
<name>A0A0D1XKX6_9PEZI</name>
<feature type="compositionally biased region" description="Low complexity" evidence="1">
    <location>
        <begin position="124"/>
        <end position="133"/>
    </location>
</feature>
<feature type="compositionally biased region" description="Acidic residues" evidence="1">
    <location>
        <begin position="1041"/>
        <end position="1087"/>
    </location>
</feature>
<keyword evidence="3" id="KW-1185">Reference proteome</keyword>
<feature type="compositionally biased region" description="Polar residues" evidence="1">
    <location>
        <begin position="12"/>
        <end position="25"/>
    </location>
</feature>
<feature type="compositionally biased region" description="Acidic residues" evidence="1">
    <location>
        <begin position="1010"/>
        <end position="1028"/>
    </location>
</feature>
<dbReference type="Proteomes" id="UP000053259">
    <property type="component" value="Unassembled WGS sequence"/>
</dbReference>
<reference evidence="2 3" key="1">
    <citation type="submission" date="2015-01" db="EMBL/GenBank/DDBJ databases">
        <title>The Genome Sequence of Ochroconis gallopava CBS43764.</title>
        <authorList>
            <consortium name="The Broad Institute Genomics Platform"/>
            <person name="Cuomo C."/>
            <person name="de Hoog S."/>
            <person name="Gorbushina A."/>
            <person name="Stielow B."/>
            <person name="Teixiera M."/>
            <person name="Abouelleil A."/>
            <person name="Chapman S.B."/>
            <person name="Priest M."/>
            <person name="Young S.K."/>
            <person name="Wortman J."/>
            <person name="Nusbaum C."/>
            <person name="Birren B."/>
        </authorList>
    </citation>
    <scope>NUCLEOTIDE SEQUENCE [LARGE SCALE GENOMIC DNA]</scope>
    <source>
        <strain evidence="2 3">CBS 43764</strain>
    </source>
</reference>
<feature type="region of interest" description="Disordered" evidence="1">
    <location>
        <begin position="100"/>
        <end position="138"/>
    </location>
</feature>
<evidence type="ECO:0000313" key="2">
    <source>
        <dbReference type="EMBL" id="KIW02981.1"/>
    </source>
</evidence>
<feature type="region of interest" description="Disordered" evidence="1">
    <location>
        <begin position="891"/>
        <end position="930"/>
    </location>
</feature>